<dbReference type="PATRIC" id="fig|908627.4.peg.1483"/>
<sequence>MIFTSHSRVLGVSLAASILLFSACAPLPPDGSAGNSLPSATTAPVAAAKPQSASKRSAQVNASGVPGEQRIDVGGANGYHTAVTITPPKQVCDLDAFADGVQYGYAYTWNRLVMEQAREGGKTTTPPPQQFDPSTIRLQDEQYKIVWNGDQRVNACASDGYLIGRIVGTHRAYVDLKGGAS</sequence>
<protein>
    <recommendedName>
        <fullName evidence="5">Lipoprotein</fullName>
    </recommendedName>
</protein>
<comment type="caution">
    <text evidence="3">The sequence shown here is derived from an EMBL/GenBank/DDBJ whole genome shotgun (WGS) entry which is preliminary data.</text>
</comment>
<reference evidence="3 4" key="1">
    <citation type="journal article" date="2015" name="Genome Announc.">
        <title>Draft Genome Sequence of Burkholderia sp. Strain PML1(12), an Ectomycorrhizosphere-Inhabiting Bacterium with Effective Mineral-Weathering Ability.</title>
        <authorList>
            <person name="Uroz S."/>
            <person name="Oger P."/>
        </authorList>
    </citation>
    <scope>NUCLEOTIDE SEQUENCE [LARGE SCALE GENOMIC DNA]</scope>
    <source>
        <strain evidence="4">PML1(12)</strain>
    </source>
</reference>
<feature type="chain" id="PRO_5005251394" description="Lipoprotein" evidence="2">
    <location>
        <begin position="26"/>
        <end position="181"/>
    </location>
</feature>
<evidence type="ECO:0000313" key="3">
    <source>
        <dbReference type="EMBL" id="KLU27033.1"/>
    </source>
</evidence>
<feature type="signal peptide" evidence="2">
    <location>
        <begin position="1"/>
        <end position="25"/>
    </location>
</feature>
<feature type="compositionally biased region" description="Polar residues" evidence="1">
    <location>
        <begin position="51"/>
        <end position="62"/>
    </location>
</feature>
<dbReference type="Proteomes" id="UP000035963">
    <property type="component" value="Unassembled WGS sequence"/>
</dbReference>
<proteinExistence type="predicted"/>
<accession>A0A0J1G4C7</accession>
<evidence type="ECO:0008006" key="5">
    <source>
        <dbReference type="Google" id="ProtNLM"/>
    </source>
</evidence>
<gene>
    <name evidence="3" type="ORF">EOS_06685</name>
</gene>
<evidence type="ECO:0000256" key="1">
    <source>
        <dbReference type="SAM" id="MobiDB-lite"/>
    </source>
</evidence>
<evidence type="ECO:0000256" key="2">
    <source>
        <dbReference type="SAM" id="SignalP"/>
    </source>
</evidence>
<keyword evidence="2" id="KW-0732">Signal</keyword>
<feature type="region of interest" description="Disordered" evidence="1">
    <location>
        <begin position="32"/>
        <end position="69"/>
    </location>
</feature>
<dbReference type="EMBL" id="AEJF01000056">
    <property type="protein sequence ID" value="KLU27033.1"/>
    <property type="molecule type" value="Genomic_DNA"/>
</dbReference>
<keyword evidence="4" id="KW-1185">Reference proteome</keyword>
<feature type="compositionally biased region" description="Polar residues" evidence="1">
    <location>
        <begin position="33"/>
        <end position="42"/>
    </location>
</feature>
<dbReference type="OrthoDB" id="9130881at2"/>
<name>A0A0J1G4C7_9BURK</name>
<organism evidence="3 4">
    <name type="scientific">Caballeronia mineralivorans PML1(12)</name>
    <dbReference type="NCBI Taxonomy" id="908627"/>
    <lineage>
        <taxon>Bacteria</taxon>
        <taxon>Pseudomonadati</taxon>
        <taxon>Pseudomonadota</taxon>
        <taxon>Betaproteobacteria</taxon>
        <taxon>Burkholderiales</taxon>
        <taxon>Burkholderiaceae</taxon>
        <taxon>Caballeronia</taxon>
    </lineage>
</organism>
<dbReference type="AlphaFoldDB" id="A0A0J1G4C7"/>
<dbReference type="RefSeq" id="WP_047845818.1">
    <property type="nucleotide sequence ID" value="NZ_AEJF01000056.1"/>
</dbReference>
<evidence type="ECO:0000313" key="4">
    <source>
        <dbReference type="Proteomes" id="UP000035963"/>
    </source>
</evidence>